<evidence type="ECO:0000313" key="2">
    <source>
        <dbReference type="EMBL" id="BCK52629.1"/>
    </source>
</evidence>
<dbReference type="PANTHER" id="PTHR39420:SF1">
    <property type="entry name" value="HYDROLASE"/>
    <property type="match status" value="1"/>
</dbReference>
<sequence length="389" mass="42107">MTGPGDAAAGDRAAGDQTPERSEQVVVDVESGRVLSEPRRFSLSGAIDWRLAARTGSALVPAGPRTSRYTAEQVVDELSLAATRAEAPVREVSLLADDRPVPAARVVDRPGWIRAAADSMSELTGGPEVAAGRFTGKPAGVQAGAMLAFLSTAILGQYDPFSGPDGTLLLVAPNVVAVERALGVSPSDFRFWVCLHEVTHRVQFSSVPWLADYMKHNVEVLGDVGDEPLDRMLSRLLEQVRERRRASNGDGREDDDPANRGVLGLLRATQAPAQREALDRLLMLGTLLEGHADHVMDAVGPAVIPSVVQIRQAFDQRRRRPANPLQRLLRALLGVDAKVAQYVRGKAFVDEVVGTVGMQRFNTVWTDGDTLPRPDEISDPQRWITRVLG</sequence>
<dbReference type="NCBIfam" id="TIGR03883">
    <property type="entry name" value="DUF2342_F420"/>
    <property type="match status" value="1"/>
</dbReference>
<keyword evidence="3" id="KW-1185">Reference proteome</keyword>
<dbReference type="Pfam" id="PF10103">
    <property type="entry name" value="Zincin_2"/>
    <property type="match status" value="1"/>
</dbReference>
<dbReference type="Gene3D" id="1.20.150.30">
    <property type="entry name" value="Zincin-like metallopeptidase, N-terminal domain"/>
    <property type="match status" value="1"/>
</dbReference>
<proteinExistence type="predicted"/>
<gene>
    <name evidence="2" type="ORF">NWFMUON74_04010</name>
</gene>
<dbReference type="InterPro" id="IPR022454">
    <property type="entry name" value="CHP03883_F420-assoc"/>
</dbReference>
<dbReference type="Proteomes" id="UP000516173">
    <property type="component" value="Chromosome"/>
</dbReference>
<name>A0A7G1KET7_9NOCA</name>
<dbReference type="PANTHER" id="PTHR39420">
    <property type="match status" value="1"/>
</dbReference>
<evidence type="ECO:0008006" key="4">
    <source>
        <dbReference type="Google" id="ProtNLM"/>
    </source>
</evidence>
<accession>A0A7G1KET7</accession>
<reference evidence="2 3" key="1">
    <citation type="submission" date="2020-08" db="EMBL/GenBank/DDBJ databases">
        <title>Genome Sequencing of Nocardia wallacei strain FMUON74 and assembly.</title>
        <authorList>
            <person name="Toyokawa M."/>
            <person name="Uesaka K."/>
        </authorList>
    </citation>
    <scope>NUCLEOTIDE SEQUENCE [LARGE SCALE GENOMIC DNA]</scope>
    <source>
        <strain evidence="2 3">FMUON74</strain>
    </source>
</reference>
<dbReference type="InterPro" id="IPR042271">
    <property type="entry name" value="Zinicin_2_N"/>
</dbReference>
<dbReference type="KEGG" id="nwl:NWFMUON74_04010"/>
<feature type="compositionally biased region" description="Low complexity" evidence="1">
    <location>
        <begin position="1"/>
        <end position="16"/>
    </location>
</feature>
<dbReference type="AlphaFoldDB" id="A0A7G1KET7"/>
<dbReference type="NCBIfam" id="TIGR03624">
    <property type="entry name" value="putative hydrolase"/>
    <property type="match status" value="1"/>
</dbReference>
<dbReference type="EMBL" id="AP023396">
    <property type="protein sequence ID" value="BCK52629.1"/>
    <property type="molecule type" value="Genomic_DNA"/>
</dbReference>
<dbReference type="SUPFAM" id="SSF55486">
    <property type="entry name" value="Metalloproteases ('zincins'), catalytic domain"/>
    <property type="match status" value="1"/>
</dbReference>
<evidence type="ECO:0000313" key="3">
    <source>
        <dbReference type="Proteomes" id="UP000516173"/>
    </source>
</evidence>
<feature type="region of interest" description="Disordered" evidence="1">
    <location>
        <begin position="1"/>
        <end position="27"/>
    </location>
</feature>
<protein>
    <recommendedName>
        <fullName evidence="4">Hydrolase</fullName>
    </recommendedName>
</protein>
<dbReference type="GeneID" id="80345026"/>
<evidence type="ECO:0000256" key="1">
    <source>
        <dbReference type="SAM" id="MobiDB-lite"/>
    </source>
</evidence>
<dbReference type="RefSeq" id="WP_187686311.1">
    <property type="nucleotide sequence ID" value="NZ_AP023396.1"/>
</dbReference>
<dbReference type="InterPro" id="IPR018766">
    <property type="entry name" value="Zinicin_2"/>
</dbReference>
<organism evidence="2 3">
    <name type="scientific">Nocardia wallacei</name>
    <dbReference type="NCBI Taxonomy" id="480035"/>
    <lineage>
        <taxon>Bacteria</taxon>
        <taxon>Bacillati</taxon>
        <taxon>Actinomycetota</taxon>
        <taxon>Actinomycetes</taxon>
        <taxon>Mycobacteriales</taxon>
        <taxon>Nocardiaceae</taxon>
        <taxon>Nocardia</taxon>
    </lineage>
</organism>